<dbReference type="InterPro" id="IPR012677">
    <property type="entry name" value="Nucleotide-bd_a/b_plait_sf"/>
</dbReference>
<accession>A0A9P8IJZ5</accession>
<evidence type="ECO:0000313" key="2">
    <source>
        <dbReference type="EMBL" id="KAH0553146.1"/>
    </source>
</evidence>
<name>A0A9P8IJZ5_9PEZI</name>
<feature type="region of interest" description="Disordered" evidence="1">
    <location>
        <begin position="61"/>
        <end position="113"/>
    </location>
</feature>
<feature type="non-terminal residue" evidence="2">
    <location>
        <position position="267"/>
    </location>
</feature>
<feature type="region of interest" description="Disordered" evidence="1">
    <location>
        <begin position="221"/>
        <end position="267"/>
    </location>
</feature>
<gene>
    <name evidence="2" type="ORF">GP486_006666</name>
</gene>
<dbReference type="Gene3D" id="3.30.70.330">
    <property type="match status" value="1"/>
</dbReference>
<dbReference type="AlphaFoldDB" id="A0A9P8IJZ5"/>
<feature type="compositionally biased region" description="Polar residues" evidence="1">
    <location>
        <begin position="71"/>
        <end position="84"/>
    </location>
</feature>
<comment type="caution">
    <text evidence="2">The sequence shown here is derived from an EMBL/GenBank/DDBJ whole genome shotgun (WGS) entry which is preliminary data.</text>
</comment>
<dbReference type="Proteomes" id="UP000750711">
    <property type="component" value="Unassembled WGS sequence"/>
</dbReference>
<dbReference type="EMBL" id="JAGHQM010001579">
    <property type="protein sequence ID" value="KAH0553146.1"/>
    <property type="molecule type" value="Genomic_DNA"/>
</dbReference>
<keyword evidence="3" id="KW-1185">Reference proteome</keyword>
<reference evidence="2" key="1">
    <citation type="submission" date="2021-03" db="EMBL/GenBank/DDBJ databases">
        <title>Comparative genomics and phylogenomic investigation of the class Geoglossomycetes provide insights into ecological specialization and systematics.</title>
        <authorList>
            <person name="Melie T."/>
            <person name="Pirro S."/>
            <person name="Miller A.N."/>
            <person name="Quandt A."/>
        </authorList>
    </citation>
    <scope>NUCLEOTIDE SEQUENCE</scope>
    <source>
        <strain evidence="2">CAQ_001_2017</strain>
    </source>
</reference>
<feature type="compositionally biased region" description="Low complexity" evidence="1">
    <location>
        <begin position="85"/>
        <end position="106"/>
    </location>
</feature>
<organism evidence="2 3">
    <name type="scientific">Trichoglossum hirsutum</name>
    <dbReference type="NCBI Taxonomy" id="265104"/>
    <lineage>
        <taxon>Eukaryota</taxon>
        <taxon>Fungi</taxon>
        <taxon>Dikarya</taxon>
        <taxon>Ascomycota</taxon>
        <taxon>Pezizomycotina</taxon>
        <taxon>Geoglossomycetes</taxon>
        <taxon>Geoglossales</taxon>
        <taxon>Geoglossaceae</taxon>
        <taxon>Trichoglossum</taxon>
    </lineage>
</organism>
<feature type="region of interest" description="Disordered" evidence="1">
    <location>
        <begin position="1"/>
        <end position="41"/>
    </location>
</feature>
<evidence type="ECO:0000313" key="3">
    <source>
        <dbReference type="Proteomes" id="UP000750711"/>
    </source>
</evidence>
<sequence length="267" mass="29587">MDSLIDGEESLRFKRTPSGNRVTGSFGRSRRQTTRTKAVPFRDDWNLTATDDMWKNFLTKQTETHQQEQQRNATLSQSAPQNLITSTASTSQTATGASAAPASASAGPKNDMREPTEVMLRGFQASRSYAAIDKYERIGGMICEDFPRAEFDDPSRDPAILRNRPLTREELKKANALAMGEHWIKVTFESRYAAERATRASPQEIYGHWVYAEPYTGIPLPESEDYQIPVTDRSNPPPPPRQGGSFTTSSLSTTATAANLPANPDPN</sequence>
<evidence type="ECO:0000256" key="1">
    <source>
        <dbReference type="SAM" id="MobiDB-lite"/>
    </source>
</evidence>
<feature type="compositionally biased region" description="Low complexity" evidence="1">
    <location>
        <begin position="247"/>
        <end position="267"/>
    </location>
</feature>
<protein>
    <submittedName>
        <fullName evidence="2">Uncharacterized protein</fullName>
    </submittedName>
</protein>
<proteinExistence type="predicted"/>